<dbReference type="SMART" id="SM00494">
    <property type="entry name" value="ChtBD2"/>
    <property type="match status" value="2"/>
</dbReference>
<evidence type="ECO:0000259" key="2">
    <source>
        <dbReference type="PROSITE" id="PS50940"/>
    </source>
</evidence>
<organism evidence="3 4">
    <name type="scientific">Hyalella azteca</name>
    <name type="common">Amphipod</name>
    <dbReference type="NCBI Taxonomy" id="294128"/>
    <lineage>
        <taxon>Eukaryota</taxon>
        <taxon>Metazoa</taxon>
        <taxon>Ecdysozoa</taxon>
        <taxon>Arthropoda</taxon>
        <taxon>Crustacea</taxon>
        <taxon>Multicrustacea</taxon>
        <taxon>Malacostraca</taxon>
        <taxon>Eumalacostraca</taxon>
        <taxon>Peracarida</taxon>
        <taxon>Amphipoda</taxon>
        <taxon>Senticaudata</taxon>
        <taxon>Talitrida</taxon>
        <taxon>Talitroidea</taxon>
        <taxon>Hyalellidae</taxon>
        <taxon>Hyalella</taxon>
    </lineage>
</organism>
<dbReference type="RefSeq" id="XP_018018580.2">
    <property type="nucleotide sequence ID" value="XM_018163091.2"/>
</dbReference>
<dbReference type="SUPFAM" id="SSF57625">
    <property type="entry name" value="Invertebrate chitin-binding proteins"/>
    <property type="match status" value="1"/>
</dbReference>
<proteinExistence type="predicted"/>
<dbReference type="AlphaFoldDB" id="A0A8B7NY00"/>
<feature type="signal peptide" evidence="1">
    <location>
        <begin position="1"/>
        <end position="18"/>
    </location>
</feature>
<evidence type="ECO:0000256" key="1">
    <source>
        <dbReference type="SAM" id="SignalP"/>
    </source>
</evidence>
<evidence type="ECO:0000313" key="4">
    <source>
        <dbReference type="RefSeq" id="XP_018018580.2"/>
    </source>
</evidence>
<dbReference type="KEGG" id="hazt:108675105"/>
<dbReference type="GO" id="GO:0008061">
    <property type="term" value="F:chitin binding"/>
    <property type="evidence" value="ECO:0007669"/>
    <property type="project" value="InterPro"/>
</dbReference>
<sequence>MQLDIIMVLLLVAGLASGLPPIGNATLCLNVGNGEQRCGSCLQPVECQGQAPNDILNHCYPGTVCEQIKPNQVSCVPIASATACQCTSDKCDDYDAQFTVTCDASVITDVVDCTAGEQCVENGICSACAGTTGTVDFFVDQQCRSRYRCNGGVFYDAVNCAEGEYVSKDGTCSQAPPTPCAEADKCTVGFCPDLTNCTRYYICDPNQEPSATGPFSCPSNQCFDYNTNTCGPGCNCDPWTDCDFTSAVVTTSTSTTSASTTIASTTTVSLYTPPPNCDASSVGNFPYGPCDPHYWACRQGSGTSYVVVEMQCPNGLVFSTNLDYPYCVDPSEEPTCLAYAAEH</sequence>
<dbReference type="InterPro" id="IPR036508">
    <property type="entry name" value="Chitin-bd_dom_sf"/>
</dbReference>
<dbReference type="OrthoDB" id="6020543at2759"/>
<gene>
    <name evidence="4" type="primary">LOC108675105</name>
</gene>
<evidence type="ECO:0000313" key="3">
    <source>
        <dbReference type="Proteomes" id="UP000694843"/>
    </source>
</evidence>
<dbReference type="GO" id="GO:0005576">
    <property type="term" value="C:extracellular region"/>
    <property type="evidence" value="ECO:0007669"/>
    <property type="project" value="InterPro"/>
</dbReference>
<protein>
    <submittedName>
        <fullName evidence="4">Protein psiN</fullName>
    </submittedName>
</protein>
<accession>A0A8B7NY00</accession>
<dbReference type="Proteomes" id="UP000694843">
    <property type="component" value="Unplaced"/>
</dbReference>
<reference evidence="4" key="1">
    <citation type="submission" date="2025-08" db="UniProtKB">
        <authorList>
            <consortium name="RefSeq"/>
        </authorList>
    </citation>
    <scope>IDENTIFICATION</scope>
    <source>
        <tissue evidence="4">Whole organism</tissue>
    </source>
</reference>
<keyword evidence="1" id="KW-0732">Signal</keyword>
<feature type="domain" description="Chitin-binding type-2" evidence="2">
    <location>
        <begin position="274"/>
        <end position="338"/>
    </location>
</feature>
<name>A0A8B7NY00_HYAAZ</name>
<keyword evidence="3" id="KW-1185">Reference proteome</keyword>
<dbReference type="PROSITE" id="PS50940">
    <property type="entry name" value="CHIT_BIND_II"/>
    <property type="match status" value="1"/>
</dbReference>
<dbReference type="GeneID" id="108675105"/>
<dbReference type="InterPro" id="IPR002557">
    <property type="entry name" value="Chitin-bd_dom"/>
</dbReference>
<feature type="chain" id="PRO_5036950178" evidence="1">
    <location>
        <begin position="19"/>
        <end position="343"/>
    </location>
</feature>